<keyword evidence="2" id="KW-1185">Reference proteome</keyword>
<dbReference type="Proteomes" id="UP000031717">
    <property type="component" value="Segment"/>
</dbReference>
<name>A0A0B4ZY23_9CAUD</name>
<sequence length="88" mass="9685">MTAQTAEARKKALLAKTATPALLTAAMVMEAATGATAEQRMVRAWIFDEIERRAGKITLDEEPEFERVYDDTGSYLAALLHMRPSLTA</sequence>
<evidence type="ECO:0000313" key="1">
    <source>
        <dbReference type="EMBL" id="AJD82317.1"/>
    </source>
</evidence>
<dbReference type="GeneID" id="23680457"/>
<reference evidence="1 2" key="1">
    <citation type="submission" date="2014-10" db="EMBL/GenBank/DDBJ databases">
        <authorList>
            <person name="Mthembu S."/>
            <person name="Kuvar S."/>
            <person name="Nduna N."/>
            <person name="Pillay S."/>
            <person name="Pillay T."/>
            <person name="Tang P.-C."/>
            <person name="Reddy N."/>
            <person name="Larsen M.H."/>
            <person name="Rubin E.J."/>
            <person name="Russell D.A."/>
            <person name="Guerrero C.A."/>
            <person name="Bowman C.A."/>
            <person name="Jacobs-Sera D."/>
            <person name="Hendrix R.W."/>
            <person name="Hatfull G.F."/>
        </authorList>
    </citation>
    <scope>NUCLEOTIDE SEQUENCE [LARGE SCALE GENOMIC DNA]</scope>
</reference>
<dbReference type="OrthoDB" id="23338at10239"/>
<proteinExistence type="predicted"/>
<organism evidence="1 2">
    <name type="scientific">Mycobacterium phage Keshu</name>
    <dbReference type="NCBI Taxonomy" id="1567471"/>
    <lineage>
        <taxon>Viruses</taxon>
        <taxon>Duplodnaviria</taxon>
        <taxon>Heunggongvirae</taxon>
        <taxon>Uroviricota</taxon>
        <taxon>Caudoviricetes</taxon>
        <taxon>Weiservirinae</taxon>
        <taxon>Keshuvirus</taxon>
        <taxon>Keshuvirus keshu</taxon>
    </lineage>
</organism>
<protein>
    <submittedName>
        <fullName evidence="1">Uncharacterized protein</fullName>
    </submittedName>
</protein>
<dbReference type="EMBL" id="KP027199">
    <property type="protein sequence ID" value="AJD82317.1"/>
    <property type="molecule type" value="Genomic_DNA"/>
</dbReference>
<accession>A0A0B4ZY23</accession>
<dbReference type="RefSeq" id="YP_009125849.1">
    <property type="nucleotide sequence ID" value="NC_026603.1"/>
</dbReference>
<evidence type="ECO:0000313" key="2">
    <source>
        <dbReference type="Proteomes" id="UP000031717"/>
    </source>
</evidence>
<dbReference type="KEGG" id="vg:23680457"/>
<gene>
    <name evidence="1" type="primary">97</name>
    <name evidence="1" type="ORF">PBI_KESHU_97</name>
</gene>